<dbReference type="GO" id="GO:0006508">
    <property type="term" value="P:proteolysis"/>
    <property type="evidence" value="ECO:0007669"/>
    <property type="project" value="InterPro"/>
</dbReference>
<dbReference type="Gene3D" id="3.90.70.50">
    <property type="entry name" value="Peptidase C10, streptopain"/>
    <property type="match status" value="1"/>
</dbReference>
<dbReference type="AlphaFoldDB" id="X0UMC7"/>
<protein>
    <submittedName>
        <fullName evidence="1">Uncharacterized protein</fullName>
    </submittedName>
</protein>
<sequence length="271" mass="29178">TPVIAYSLQSEFSWERDEANVLLDLLQADLTMRMEALEQGYVPAETRARNATSWSTMSTTAVRGQDVEGDVVIGPLLEAPTWAQSAPWNDLCPTDSTTGAQSAVGCAATALAQILNYYRYPSSVAFSSSDSYVTLKRQVALDATDASLQEIEYGSKVHHNPSDGTMGRLSFAAGVSVKMDYTSAGSGAYAIDIAVALAGGNVPITSSRGVRPKTWQYESADIRTCVNTHWGDPFYKTVDAFYLDIREDLQEGQPVILCVVTAGTSTGHILI</sequence>
<evidence type="ECO:0000313" key="1">
    <source>
        <dbReference type="EMBL" id="GAG06830.1"/>
    </source>
</evidence>
<dbReference type="InterPro" id="IPR038765">
    <property type="entry name" value="Papain-like_cys_pep_sf"/>
</dbReference>
<dbReference type="Pfam" id="PF01640">
    <property type="entry name" value="Peptidase_C10"/>
    <property type="match status" value="1"/>
</dbReference>
<proteinExistence type="predicted"/>
<organism evidence="1">
    <name type="scientific">marine sediment metagenome</name>
    <dbReference type="NCBI Taxonomy" id="412755"/>
    <lineage>
        <taxon>unclassified sequences</taxon>
        <taxon>metagenomes</taxon>
        <taxon>ecological metagenomes</taxon>
    </lineage>
</organism>
<feature type="non-terminal residue" evidence="1">
    <location>
        <position position="271"/>
    </location>
</feature>
<accession>X0UMC7</accession>
<dbReference type="GO" id="GO:0008234">
    <property type="term" value="F:cysteine-type peptidase activity"/>
    <property type="evidence" value="ECO:0007669"/>
    <property type="project" value="InterPro"/>
</dbReference>
<dbReference type="EMBL" id="BARS01021719">
    <property type="protein sequence ID" value="GAG06830.1"/>
    <property type="molecule type" value="Genomic_DNA"/>
</dbReference>
<dbReference type="PRINTS" id="PR00797">
    <property type="entry name" value="STREPTOPAIN"/>
</dbReference>
<gene>
    <name evidence="1" type="ORF">S01H1_34835</name>
</gene>
<dbReference type="SUPFAM" id="SSF54001">
    <property type="entry name" value="Cysteine proteinases"/>
    <property type="match status" value="1"/>
</dbReference>
<reference evidence="1" key="1">
    <citation type="journal article" date="2014" name="Front. Microbiol.">
        <title>High frequency of phylogenetically diverse reductive dehalogenase-homologous genes in deep subseafloor sedimentary metagenomes.</title>
        <authorList>
            <person name="Kawai M."/>
            <person name="Futagami T."/>
            <person name="Toyoda A."/>
            <person name="Takaki Y."/>
            <person name="Nishi S."/>
            <person name="Hori S."/>
            <person name="Arai W."/>
            <person name="Tsubouchi T."/>
            <person name="Morono Y."/>
            <person name="Uchiyama I."/>
            <person name="Ito T."/>
            <person name="Fujiyama A."/>
            <person name="Inagaki F."/>
            <person name="Takami H."/>
        </authorList>
    </citation>
    <scope>NUCLEOTIDE SEQUENCE</scope>
    <source>
        <strain evidence="1">Expedition CK06-06</strain>
    </source>
</reference>
<dbReference type="InterPro" id="IPR044934">
    <property type="entry name" value="Streptopain_sf"/>
</dbReference>
<feature type="non-terminal residue" evidence="1">
    <location>
        <position position="1"/>
    </location>
</feature>
<dbReference type="InterPro" id="IPR000200">
    <property type="entry name" value="Peptidase_C10"/>
</dbReference>
<comment type="caution">
    <text evidence="1">The sequence shown here is derived from an EMBL/GenBank/DDBJ whole genome shotgun (WGS) entry which is preliminary data.</text>
</comment>
<name>X0UMC7_9ZZZZ</name>